<dbReference type="GO" id="GO:0006534">
    <property type="term" value="P:cysteine metabolic process"/>
    <property type="evidence" value="ECO:0007669"/>
    <property type="project" value="UniProtKB-UniRule"/>
</dbReference>
<dbReference type="PANTHER" id="PTHR43586:SF8">
    <property type="entry name" value="CYSTEINE DESULFURASE 1, CHLOROPLASTIC"/>
    <property type="match status" value="1"/>
</dbReference>
<dbReference type="GO" id="GO:0031071">
    <property type="term" value="F:cysteine desulfurase activity"/>
    <property type="evidence" value="ECO:0007669"/>
    <property type="project" value="UniProtKB-UniRule"/>
</dbReference>
<evidence type="ECO:0000313" key="10">
    <source>
        <dbReference type="EMBL" id="PSN82339.1"/>
    </source>
</evidence>
<comment type="cofactor">
    <cofactor evidence="1 7">
        <name>pyridoxal 5'-phosphate</name>
        <dbReference type="ChEBI" id="CHEBI:597326"/>
    </cofactor>
</comment>
<evidence type="ECO:0000256" key="8">
    <source>
        <dbReference type="RuleBase" id="RU004506"/>
    </source>
</evidence>
<dbReference type="Proteomes" id="UP000240880">
    <property type="component" value="Unassembled WGS sequence"/>
</dbReference>
<dbReference type="Gene3D" id="3.40.640.10">
    <property type="entry name" value="Type I PLP-dependent aspartate aminotransferase-like (Major domain)"/>
    <property type="match status" value="1"/>
</dbReference>
<evidence type="ECO:0000256" key="1">
    <source>
        <dbReference type="ARBA" id="ARBA00001933"/>
    </source>
</evidence>
<evidence type="ECO:0000256" key="2">
    <source>
        <dbReference type="ARBA" id="ARBA00010447"/>
    </source>
</evidence>
<protein>
    <recommendedName>
        <fullName evidence="3 8">Cysteine desulfurase</fullName>
        <ecNumber evidence="3 8">2.8.1.7</ecNumber>
    </recommendedName>
</protein>
<comment type="caution">
    <text evidence="10">The sequence shown here is derived from an EMBL/GenBank/DDBJ whole genome shotgun (WGS) entry which is preliminary data.</text>
</comment>
<evidence type="ECO:0000256" key="7">
    <source>
        <dbReference type="RuleBase" id="RU004504"/>
    </source>
</evidence>
<dbReference type="Pfam" id="PF00266">
    <property type="entry name" value="Aminotran_5"/>
    <property type="match status" value="1"/>
</dbReference>
<dbReference type="InterPro" id="IPR015422">
    <property type="entry name" value="PyrdxlP-dep_Trfase_small"/>
</dbReference>
<reference evidence="10 11" key="1">
    <citation type="submission" date="2017-04" db="EMBL/GenBank/DDBJ databases">
        <title>Novel microbial lineages endemic to geothermal iron-oxide mats fill important gaps in the evolutionary history of Archaea.</title>
        <authorList>
            <person name="Jay Z.J."/>
            <person name="Beam J.P."/>
            <person name="Dlakic M."/>
            <person name="Rusch D.B."/>
            <person name="Kozubal M.A."/>
            <person name="Inskeep W.P."/>
        </authorList>
    </citation>
    <scope>NUCLEOTIDE SEQUENCE [LARGE SCALE GENOMIC DNA]</scope>
    <source>
        <strain evidence="10">OSP_D</strain>
    </source>
</reference>
<comment type="similarity">
    <text evidence="2 8">Belongs to the class-V pyridoxal-phosphate-dependent aminotransferase family. Csd subfamily.</text>
</comment>
<dbReference type="InterPro" id="IPR020578">
    <property type="entry name" value="Aminotrans_V_PyrdxlP_BS"/>
</dbReference>
<proteinExistence type="inferred from homology"/>
<dbReference type="PROSITE" id="PS00595">
    <property type="entry name" value="AA_TRANSFER_CLASS_5"/>
    <property type="match status" value="1"/>
</dbReference>
<dbReference type="InterPro" id="IPR000192">
    <property type="entry name" value="Aminotrans_V_dom"/>
</dbReference>
<comment type="catalytic activity">
    <reaction evidence="6 8">
        <text>(sulfur carrier)-H + L-cysteine = (sulfur carrier)-SH + L-alanine</text>
        <dbReference type="Rhea" id="RHEA:43892"/>
        <dbReference type="Rhea" id="RHEA-COMP:14737"/>
        <dbReference type="Rhea" id="RHEA-COMP:14739"/>
        <dbReference type="ChEBI" id="CHEBI:29917"/>
        <dbReference type="ChEBI" id="CHEBI:35235"/>
        <dbReference type="ChEBI" id="CHEBI:57972"/>
        <dbReference type="ChEBI" id="CHEBI:64428"/>
        <dbReference type="EC" id="2.8.1.7"/>
    </reaction>
</comment>
<comment type="function">
    <text evidence="8">Catalyzes the removal of elemental sulfur and selenium atoms from L-cysteine, L-cystine, L-selenocysteine, and L-selenocystine to produce L-alanine.</text>
</comment>
<keyword evidence="4 8" id="KW-0808">Transferase</keyword>
<dbReference type="EC" id="2.8.1.7" evidence="3 8"/>
<dbReference type="PANTHER" id="PTHR43586">
    <property type="entry name" value="CYSTEINE DESULFURASE"/>
    <property type="match status" value="1"/>
</dbReference>
<name>A0A2R6A7L1_9ARCH</name>
<gene>
    <name evidence="10" type="ORF">B9Q01_08335</name>
</gene>
<dbReference type="SUPFAM" id="SSF53383">
    <property type="entry name" value="PLP-dependent transferases"/>
    <property type="match status" value="1"/>
</dbReference>
<keyword evidence="5 8" id="KW-0663">Pyridoxal phosphate</keyword>
<dbReference type="AlphaFoldDB" id="A0A2R6A7L1"/>
<evidence type="ECO:0000256" key="5">
    <source>
        <dbReference type="ARBA" id="ARBA00022898"/>
    </source>
</evidence>
<dbReference type="InterPro" id="IPR015424">
    <property type="entry name" value="PyrdxlP-dep_Trfase"/>
</dbReference>
<evidence type="ECO:0000259" key="9">
    <source>
        <dbReference type="Pfam" id="PF00266"/>
    </source>
</evidence>
<dbReference type="EMBL" id="NEXC01000081">
    <property type="protein sequence ID" value="PSN82339.1"/>
    <property type="molecule type" value="Genomic_DNA"/>
</dbReference>
<dbReference type="NCBIfam" id="TIGR01979">
    <property type="entry name" value="sufS"/>
    <property type="match status" value="1"/>
</dbReference>
<dbReference type="InterPro" id="IPR010970">
    <property type="entry name" value="Cys_dSase_SufS"/>
</dbReference>
<dbReference type="CDD" id="cd06453">
    <property type="entry name" value="SufS_like"/>
    <property type="match status" value="1"/>
</dbReference>
<evidence type="ECO:0000256" key="6">
    <source>
        <dbReference type="ARBA" id="ARBA00050776"/>
    </source>
</evidence>
<dbReference type="Gene3D" id="3.90.1150.10">
    <property type="entry name" value="Aspartate Aminotransferase, domain 1"/>
    <property type="match status" value="1"/>
</dbReference>
<dbReference type="GO" id="GO:0030170">
    <property type="term" value="F:pyridoxal phosphate binding"/>
    <property type="evidence" value="ECO:0007669"/>
    <property type="project" value="UniProtKB-UniRule"/>
</dbReference>
<evidence type="ECO:0000313" key="11">
    <source>
        <dbReference type="Proteomes" id="UP000240880"/>
    </source>
</evidence>
<feature type="domain" description="Aminotransferase class V" evidence="9">
    <location>
        <begin position="17"/>
        <end position="405"/>
    </location>
</feature>
<dbReference type="InterPro" id="IPR015421">
    <property type="entry name" value="PyrdxlP-dep_Trfase_major"/>
</dbReference>
<accession>A0A2R6A7L1</accession>
<evidence type="ECO:0000256" key="4">
    <source>
        <dbReference type="ARBA" id="ARBA00022679"/>
    </source>
</evidence>
<sequence length="418" mass="47328">MPVEKIRNDFPLLKNWIYLDNAATTQTPYQVIHAMHEYYTSYRANVHRGIYELEARASEAYNYAHALVARFIGADFYWIDEEKDFEFSELIFTSGATQSLNLVAESLSRGWLKKGDRVVVTAMEHHSNLVPWIRIAQEKGLELRYVEFDEEGELKLDQLESLVDDNTRVVSVTLVSNFLGTINPIEKIADIAHKKGALLVVDGAQGVPHMKVDVKRMDCDFLAFSAHKMLGPTGVGALFGKRELLEKMEPYEYGGDMISDVERYSASWNRLPWKFEAGTPKIAEGIGFGAAVEYLNKLGMEQVRAHDYELIRYALKRLEEVPRLKIFGPSKPEKRGGLVSFAFEDVEGVAKGPHAHDVADYLARRRICIRAGHHCTLVAHKTLGVSASARMSTYIYNTKSEIDAFVDSLIELEKKFRS</sequence>
<evidence type="ECO:0000256" key="3">
    <source>
        <dbReference type="ARBA" id="ARBA00012239"/>
    </source>
</evidence>
<organism evidence="10 11">
    <name type="scientific">Candidatus Marsarchaeota G1 archaeon OSP_D</name>
    <dbReference type="NCBI Taxonomy" id="1978155"/>
    <lineage>
        <taxon>Archaea</taxon>
        <taxon>Candidatus Marsarchaeota</taxon>
        <taxon>Candidatus Marsarchaeota group 1</taxon>
    </lineage>
</organism>